<evidence type="ECO:0000256" key="2">
    <source>
        <dbReference type="SAM" id="MobiDB-lite"/>
    </source>
</evidence>
<feature type="region of interest" description="Disordered" evidence="2">
    <location>
        <begin position="177"/>
        <end position="197"/>
    </location>
</feature>
<protein>
    <recommendedName>
        <fullName evidence="3">SKI-interacting protein SKIP SNW domain-containing protein</fullName>
    </recommendedName>
</protein>
<feature type="domain" description="SKI-interacting protein SKIP SNW" evidence="3">
    <location>
        <begin position="138"/>
        <end position="298"/>
    </location>
</feature>
<dbReference type="GO" id="GO:0005681">
    <property type="term" value="C:spliceosomal complex"/>
    <property type="evidence" value="ECO:0007669"/>
    <property type="project" value="InterPro"/>
</dbReference>
<feature type="compositionally biased region" description="Low complexity" evidence="2">
    <location>
        <begin position="183"/>
        <end position="197"/>
    </location>
</feature>
<comment type="caution">
    <text evidence="4">The sequence shown here is derived from an EMBL/GenBank/DDBJ whole genome shotgun (WGS) entry which is preliminary data.</text>
</comment>
<evidence type="ECO:0000313" key="5">
    <source>
        <dbReference type="Proteomes" id="UP000813462"/>
    </source>
</evidence>
<sequence length="463" mass="53300">MEMRLKDCRDRFSIPPYRRRWGFVPRTIQDFGDGGSFPEILILQYPLDMGRELRQQQCSNVVKHPNNNNIVNSQYADIVPKILKVDNHNHVVYDGDFEQEDYEIQIQETTKETKVALERTMSMRSNILNYPKYPSNSKFIKYKPSSSSSSSGAINAKERIVEVVDVSVADPVEPPKFKHKKLPYPSSSASSPPVPVLHSPPRTLTVEDQENWKIPPCISNWKNPKGYAIPLHKRCLVANYDDVQINDNFAKLSEALYVSEHKAREAVALRSKLDKEISMKEKERKEQELRLLAMKARSSSNGYHSQSQGREEEKLQRDKIREERRQERKRERRLEAKDVAMRKRSKNTKESDRDMSEKVALGMAYSGEGRGGEIMYDQRLFNQEKGIESGFANDDDIYNLYERGLFGAQPTMSSLYRPKKKGLFEDAVGPRDGPVKFQKADDLFGLDQFMKEVDKGMKGAADF</sequence>
<comment type="similarity">
    <text evidence="1">Belongs to the SNW family.</text>
</comment>
<dbReference type="InterPro" id="IPR004015">
    <property type="entry name" value="SKI-int_prot_SKIP_SNW-dom"/>
</dbReference>
<dbReference type="OrthoDB" id="666364at2759"/>
<organism evidence="4 5">
    <name type="scientific">Ziziphus jujuba var. spinosa</name>
    <dbReference type="NCBI Taxonomy" id="714518"/>
    <lineage>
        <taxon>Eukaryota</taxon>
        <taxon>Viridiplantae</taxon>
        <taxon>Streptophyta</taxon>
        <taxon>Embryophyta</taxon>
        <taxon>Tracheophyta</taxon>
        <taxon>Spermatophyta</taxon>
        <taxon>Magnoliopsida</taxon>
        <taxon>eudicotyledons</taxon>
        <taxon>Gunneridae</taxon>
        <taxon>Pentapetalae</taxon>
        <taxon>rosids</taxon>
        <taxon>fabids</taxon>
        <taxon>Rosales</taxon>
        <taxon>Rhamnaceae</taxon>
        <taxon>Paliureae</taxon>
        <taxon>Ziziphus</taxon>
    </lineage>
</organism>
<accession>A0A978UFU2</accession>
<dbReference type="EMBL" id="JAEACU010000011">
    <property type="protein sequence ID" value="KAH7513673.1"/>
    <property type="molecule type" value="Genomic_DNA"/>
</dbReference>
<feature type="compositionally biased region" description="Basic and acidic residues" evidence="2">
    <location>
        <begin position="309"/>
        <end position="356"/>
    </location>
</feature>
<dbReference type="PANTHER" id="PTHR12096">
    <property type="entry name" value="NUCLEAR PROTEIN SKIP-RELATED"/>
    <property type="match status" value="1"/>
</dbReference>
<feature type="compositionally biased region" description="Polar residues" evidence="2">
    <location>
        <begin position="297"/>
        <end position="308"/>
    </location>
</feature>
<name>A0A978UFU2_ZIZJJ</name>
<gene>
    <name evidence="4" type="ORF">FEM48_Zijuj11G0005900</name>
</gene>
<dbReference type="Proteomes" id="UP000813462">
    <property type="component" value="Unassembled WGS sequence"/>
</dbReference>
<evidence type="ECO:0000259" key="3">
    <source>
        <dbReference type="Pfam" id="PF02731"/>
    </source>
</evidence>
<evidence type="ECO:0000313" key="4">
    <source>
        <dbReference type="EMBL" id="KAH7513673.1"/>
    </source>
</evidence>
<reference evidence="4" key="1">
    <citation type="journal article" date="2021" name="Front. Plant Sci.">
        <title>Chromosome-Scale Genome Assembly for Chinese Sour Jujube and Insights Into Its Genome Evolution and Domestication Signature.</title>
        <authorList>
            <person name="Shen L.-Y."/>
            <person name="Luo H."/>
            <person name="Wang X.-L."/>
            <person name="Wang X.-M."/>
            <person name="Qiu X.-J."/>
            <person name="Liu H."/>
            <person name="Zhou S.-S."/>
            <person name="Jia K.-H."/>
            <person name="Nie S."/>
            <person name="Bao Y.-T."/>
            <person name="Zhang R.-G."/>
            <person name="Yun Q.-Z."/>
            <person name="Chai Y.-H."/>
            <person name="Lu J.-Y."/>
            <person name="Li Y."/>
            <person name="Zhao S.-W."/>
            <person name="Mao J.-F."/>
            <person name="Jia S.-G."/>
            <person name="Mao Y.-M."/>
        </authorList>
    </citation>
    <scope>NUCLEOTIDE SEQUENCE</scope>
    <source>
        <strain evidence="4">AT0</strain>
        <tissue evidence="4">Leaf</tissue>
    </source>
</reference>
<dbReference type="InterPro" id="IPR017862">
    <property type="entry name" value="SKI-int_prot_SKIP"/>
</dbReference>
<evidence type="ECO:0000256" key="1">
    <source>
        <dbReference type="ARBA" id="ARBA00010197"/>
    </source>
</evidence>
<dbReference type="AlphaFoldDB" id="A0A978UFU2"/>
<dbReference type="Pfam" id="PF02731">
    <property type="entry name" value="SKIP_SNW"/>
    <property type="match status" value="1"/>
</dbReference>
<dbReference type="GO" id="GO:0000398">
    <property type="term" value="P:mRNA splicing, via spliceosome"/>
    <property type="evidence" value="ECO:0007669"/>
    <property type="project" value="InterPro"/>
</dbReference>
<proteinExistence type="inferred from homology"/>
<feature type="region of interest" description="Disordered" evidence="2">
    <location>
        <begin position="296"/>
        <end position="356"/>
    </location>
</feature>